<dbReference type="SUPFAM" id="SSF69618">
    <property type="entry name" value="HemD-like"/>
    <property type="match status" value="1"/>
</dbReference>
<dbReference type="GO" id="GO:0005829">
    <property type="term" value="C:cytosol"/>
    <property type="evidence" value="ECO:0007669"/>
    <property type="project" value="TreeGrafter"/>
</dbReference>
<dbReference type="Pfam" id="PF02602">
    <property type="entry name" value="HEM4"/>
    <property type="match status" value="1"/>
</dbReference>
<feature type="domain" description="Tetrapyrrole biosynthesis uroporphyrinogen III synthase" evidence="1">
    <location>
        <begin position="43"/>
        <end position="216"/>
    </location>
</feature>
<accession>A0A7M2YBR9</accession>
<dbReference type="PANTHER" id="PTHR12390:SF0">
    <property type="entry name" value="UROPORPHYRINOGEN-III SYNTHASE"/>
    <property type="match status" value="1"/>
</dbReference>
<dbReference type="KEGG" id="kfa:Q73A0000_12150"/>
<protein>
    <submittedName>
        <fullName evidence="2">Uroporphyrinogen-III synthase</fullName>
    </submittedName>
</protein>
<gene>
    <name evidence="2" type="ORF">Q73A0000_12150</name>
</gene>
<evidence type="ECO:0000313" key="3">
    <source>
        <dbReference type="Proteomes" id="UP000594195"/>
    </source>
</evidence>
<dbReference type="RefSeq" id="WP_193811222.1">
    <property type="nucleotide sequence ID" value="NZ_CP040442.1"/>
</dbReference>
<evidence type="ECO:0000313" key="2">
    <source>
        <dbReference type="EMBL" id="QOW11054.1"/>
    </source>
</evidence>
<dbReference type="PANTHER" id="PTHR12390">
    <property type="entry name" value="UROPORPHYRINOGEN III SYNTHASE"/>
    <property type="match status" value="1"/>
</dbReference>
<organism evidence="2 3">
    <name type="scientific">Kaistella flava</name>
    <name type="common">ex Peng et al. 2021</name>
    <dbReference type="NCBI Taxonomy" id="2038776"/>
    <lineage>
        <taxon>Bacteria</taxon>
        <taxon>Pseudomonadati</taxon>
        <taxon>Bacteroidota</taxon>
        <taxon>Flavobacteriia</taxon>
        <taxon>Flavobacteriales</taxon>
        <taxon>Weeksellaceae</taxon>
        <taxon>Chryseobacterium group</taxon>
        <taxon>Kaistella</taxon>
    </lineage>
</organism>
<dbReference type="InterPro" id="IPR039793">
    <property type="entry name" value="UROS/Hem4"/>
</dbReference>
<reference evidence="2 3" key="1">
    <citation type="submission" date="2019-05" db="EMBL/GenBank/DDBJ databases">
        <title>Chryseobacterium sp. isolated from King George Island, maritime Antarctica.</title>
        <authorList>
            <person name="Peng X."/>
        </authorList>
    </citation>
    <scope>NUCLEOTIDE SEQUENCE [LARGE SCALE GENOMIC DNA]</scope>
    <source>
        <strain evidence="2 3">7-3A</strain>
    </source>
</reference>
<name>A0A7M2YBR9_9FLAO</name>
<dbReference type="Proteomes" id="UP000594195">
    <property type="component" value="Chromosome"/>
</dbReference>
<dbReference type="GO" id="GO:0006780">
    <property type="term" value="P:uroporphyrinogen III biosynthetic process"/>
    <property type="evidence" value="ECO:0007669"/>
    <property type="project" value="InterPro"/>
</dbReference>
<evidence type="ECO:0000259" key="1">
    <source>
        <dbReference type="Pfam" id="PF02602"/>
    </source>
</evidence>
<dbReference type="InterPro" id="IPR003754">
    <property type="entry name" value="4pyrrol_synth_uPrphyn_synth"/>
</dbReference>
<dbReference type="Gene3D" id="3.40.50.10090">
    <property type="match status" value="2"/>
</dbReference>
<dbReference type="EMBL" id="CP040442">
    <property type="protein sequence ID" value="QOW11054.1"/>
    <property type="molecule type" value="Genomic_DNA"/>
</dbReference>
<dbReference type="AlphaFoldDB" id="A0A7M2YBR9"/>
<keyword evidence="3" id="KW-1185">Reference proteome</keyword>
<dbReference type="GO" id="GO:0004852">
    <property type="term" value="F:uroporphyrinogen-III synthase activity"/>
    <property type="evidence" value="ECO:0007669"/>
    <property type="project" value="InterPro"/>
</dbReference>
<sequence>MNILFTKKLDEKEVSDILGTEFSSHFLEVIKINLLELSPFPLGNKSLIFTSVNGVESFFKNGFKPHENFADKNFNKIYCVGKKTKAHLRKYGFGVFKTKKNAKELSEFIVDNCGKEKFLHFCGNLALDILQEKLPLQNIGYKKVVVYETELLYPKVEKNYDSIAFFSPSGVRSFIENNNLDFQQIYAIGETTGAEVKKHTTQQIFIGKDNDLSALLKLIKKEGAAINCH</sequence>
<proteinExistence type="predicted"/>
<dbReference type="InterPro" id="IPR036108">
    <property type="entry name" value="4pyrrol_syn_uPrphyn_synt_sf"/>
</dbReference>
<dbReference type="CDD" id="cd06578">
    <property type="entry name" value="HemD"/>
    <property type="match status" value="1"/>
</dbReference>